<evidence type="ECO:0000313" key="4">
    <source>
        <dbReference type="Proteomes" id="UP000008460"/>
    </source>
</evidence>
<reference evidence="3 4" key="1">
    <citation type="submission" date="2011-04" db="EMBL/GenBank/DDBJ databases">
        <title>Complete sequence of Cellulomonas fimi ATCC 484.</title>
        <authorList>
            <consortium name="US DOE Joint Genome Institute"/>
            <person name="Lucas S."/>
            <person name="Han J."/>
            <person name="Lapidus A."/>
            <person name="Cheng J.-F."/>
            <person name="Goodwin L."/>
            <person name="Pitluck S."/>
            <person name="Peters L."/>
            <person name="Chertkov O."/>
            <person name="Detter J.C."/>
            <person name="Han C."/>
            <person name="Tapia R."/>
            <person name="Land M."/>
            <person name="Hauser L."/>
            <person name="Kyrpides N."/>
            <person name="Ivanova N."/>
            <person name="Ovchinnikova G."/>
            <person name="Pagani I."/>
            <person name="Mead D."/>
            <person name="Brumm P."/>
            <person name="Woyke T."/>
        </authorList>
    </citation>
    <scope>NUCLEOTIDE SEQUENCE [LARGE SCALE GENOMIC DNA]</scope>
    <source>
        <strain evidence="4">ATCC 484 / DSM 20113 / JCM 1341 / NBRC 15513 / NCIMB 8980 / NCTC 7547</strain>
    </source>
</reference>
<accession>F4GY67</accession>
<dbReference type="EMBL" id="CP002666">
    <property type="protein sequence ID" value="AEE44735.1"/>
    <property type="molecule type" value="Genomic_DNA"/>
</dbReference>
<dbReference type="HOGENOM" id="CLU_100212_1_0_11"/>
<feature type="chain" id="PRO_5003315291" evidence="2">
    <location>
        <begin position="30"/>
        <end position="192"/>
    </location>
</feature>
<evidence type="ECO:0000313" key="3">
    <source>
        <dbReference type="EMBL" id="AEE44735.1"/>
    </source>
</evidence>
<protein>
    <submittedName>
        <fullName evidence="3">Putative lipoprotein</fullName>
    </submittedName>
</protein>
<evidence type="ECO:0000256" key="2">
    <source>
        <dbReference type="SAM" id="SignalP"/>
    </source>
</evidence>
<keyword evidence="2" id="KW-0732">Signal</keyword>
<sequence length="192" mass="18984">MTSPRTRSPRLLALTGVVAAGLLLSGCSATNPLTTQDEYSASDGVRVTLGDVRASNLLVLSAAEGEIGVLHGALINDGDQDETVTLTFEGAEPTTVELPGGATVLLDGSDDEGHADVPVDAVAAPPGGTVPLTVATASSGAQTLEVPVLDGTLPEYAGALPTATPTPTPEPTPAVTEAVPGAEPTPSPTAEG</sequence>
<keyword evidence="4" id="KW-1185">Reference proteome</keyword>
<keyword evidence="3" id="KW-0449">Lipoprotein</keyword>
<evidence type="ECO:0000256" key="1">
    <source>
        <dbReference type="SAM" id="MobiDB-lite"/>
    </source>
</evidence>
<organism evidence="3 4">
    <name type="scientific">Cellulomonas fimi (strain ATCC 484 / DSM 20113 / JCM 1341 / CCUG 24087 / LMG 16345 / NBRC 15513 / NCIMB 8980 / NCTC 7547 / NRS-133)</name>
    <dbReference type="NCBI Taxonomy" id="590998"/>
    <lineage>
        <taxon>Bacteria</taxon>
        <taxon>Bacillati</taxon>
        <taxon>Actinomycetota</taxon>
        <taxon>Actinomycetes</taxon>
        <taxon>Micrococcales</taxon>
        <taxon>Cellulomonadaceae</taxon>
        <taxon>Cellulomonas</taxon>
    </lineage>
</organism>
<name>F4GY67_CELFA</name>
<dbReference type="STRING" id="590998.Celf_0595"/>
<feature type="region of interest" description="Disordered" evidence="1">
    <location>
        <begin position="155"/>
        <end position="192"/>
    </location>
</feature>
<dbReference type="AlphaFoldDB" id="F4GY67"/>
<gene>
    <name evidence="3" type="ordered locus">Celf_0595</name>
</gene>
<dbReference type="Proteomes" id="UP000008460">
    <property type="component" value="Chromosome"/>
</dbReference>
<dbReference type="eggNOG" id="ENOG5032ZZ6">
    <property type="taxonomic scope" value="Bacteria"/>
</dbReference>
<dbReference type="KEGG" id="cfi:Celf_0595"/>
<proteinExistence type="predicted"/>
<feature type="signal peptide" evidence="2">
    <location>
        <begin position="1"/>
        <end position="29"/>
    </location>
</feature>
<feature type="compositionally biased region" description="Pro residues" evidence="1">
    <location>
        <begin position="183"/>
        <end position="192"/>
    </location>
</feature>
<dbReference type="RefSeq" id="WP_013769764.1">
    <property type="nucleotide sequence ID" value="NC_015514.1"/>
</dbReference>
<dbReference type="PROSITE" id="PS51257">
    <property type="entry name" value="PROKAR_LIPOPROTEIN"/>
    <property type="match status" value="1"/>
</dbReference>